<dbReference type="PANTHER" id="PTHR14030">
    <property type="entry name" value="MITOTIC CHECKPOINT SERINE/THREONINE-PROTEIN KINASE BUB1"/>
    <property type="match status" value="1"/>
</dbReference>
<comment type="caution">
    <text evidence="3">The sequence shown here is derived from an EMBL/GenBank/DDBJ whole genome shotgun (WGS) entry which is preliminary data.</text>
</comment>
<sequence length="591" mass="66885">MAKAEGNILLPKCGGPTMLLLQPHPETRDSSRAKCRAPASEPTMPGDPNAPNYPMTDAERQQLIASIPEFSAFESHKENILQKKQGRSAAELTSLFAMTDHERTAYLDEQRARFRQVLELELDELDDPLEPYVSYVACLEKCQTQGPTRELVDILEEATRRFDDDLMYRSDIRYLVFWTKFARLAQDWQSIFKYLVDKQIGQTHARFYEDYAQIQEENGRYDDALATYRKGIAQGARPLLRLQRHFEEAKVRIQQKRGQDQTSALPRAILGEKATLATARRDSPARDEIRMASPRREKFAVFSDTASPVKIIASSPSSSSKPIQQTLPLDVYRRKENTMEKSVFKGSTIKQTGNKPAPAKFAVFRDDADSNKDEAPNHTLVQHTVTPRNTIATAGKYSFAYYMGANNVSEALPNSSARFIEWFESVKTSIIRSEDSRGKPEWVAATRSNDNENASEMSFEEMRALYPQYKLNMAPTTSFSTEDFEEKPITPDSPTIETKAAMRIVGEIWTTAGPDFNHIEDMDIDSRPKQSASRNMTDENGDARPMLPHTPTRRPLSIVSTDVLSTSLSSYRGDARELGSPSKRRHLDTKQ</sequence>
<dbReference type="Pfam" id="PF08311">
    <property type="entry name" value="Mad3_BUB1_I"/>
    <property type="match status" value="1"/>
</dbReference>
<dbReference type="PANTHER" id="PTHR14030:SF4">
    <property type="entry name" value="BUB1 KINASE, ISOFORM A-RELATED"/>
    <property type="match status" value="1"/>
</dbReference>
<dbReference type="GO" id="GO:0051754">
    <property type="term" value="P:meiotic sister chromatid cohesion, centromeric"/>
    <property type="evidence" value="ECO:0007669"/>
    <property type="project" value="TreeGrafter"/>
</dbReference>
<dbReference type="AlphaFoldDB" id="A0A8H7Q120"/>
<protein>
    <recommendedName>
        <fullName evidence="2">BUB1 N-terminal domain-containing protein</fullName>
    </recommendedName>
</protein>
<feature type="compositionally biased region" description="Basic and acidic residues" evidence="1">
    <location>
        <begin position="517"/>
        <end position="528"/>
    </location>
</feature>
<dbReference type="PROSITE" id="PS51489">
    <property type="entry name" value="BUB1_N"/>
    <property type="match status" value="1"/>
</dbReference>
<reference evidence="3" key="1">
    <citation type="submission" date="2020-12" db="EMBL/GenBank/DDBJ databases">
        <title>Metabolic potential, ecology and presence of endohyphal bacteria is reflected in genomic diversity of Mucoromycotina.</title>
        <authorList>
            <person name="Muszewska A."/>
            <person name="Okrasinska A."/>
            <person name="Steczkiewicz K."/>
            <person name="Drgas O."/>
            <person name="Orlowska M."/>
            <person name="Perlinska-Lenart U."/>
            <person name="Aleksandrzak-Piekarczyk T."/>
            <person name="Szatraj K."/>
            <person name="Zielenkiewicz U."/>
            <person name="Pilsyk S."/>
            <person name="Malc E."/>
            <person name="Mieczkowski P."/>
            <person name="Kruszewska J.S."/>
            <person name="Biernat P."/>
            <person name="Pawlowska J."/>
        </authorList>
    </citation>
    <scope>NUCLEOTIDE SEQUENCE</scope>
    <source>
        <strain evidence="3">WA0000067209</strain>
    </source>
</reference>
<dbReference type="OrthoDB" id="248495at2759"/>
<accession>A0A8H7Q120</accession>
<feature type="region of interest" description="Disordered" evidence="1">
    <location>
        <begin position="516"/>
        <end position="591"/>
    </location>
</feature>
<dbReference type="SMART" id="SM00777">
    <property type="entry name" value="Mad3_BUB1_I"/>
    <property type="match status" value="1"/>
</dbReference>
<dbReference type="Proteomes" id="UP000654370">
    <property type="component" value="Unassembled WGS sequence"/>
</dbReference>
<organism evidence="3 4">
    <name type="scientific">Mortierella isabellina</name>
    <name type="common">Filamentous fungus</name>
    <name type="synonym">Umbelopsis isabellina</name>
    <dbReference type="NCBI Taxonomy" id="91625"/>
    <lineage>
        <taxon>Eukaryota</taxon>
        <taxon>Fungi</taxon>
        <taxon>Fungi incertae sedis</taxon>
        <taxon>Mucoromycota</taxon>
        <taxon>Mucoromycotina</taxon>
        <taxon>Umbelopsidomycetes</taxon>
        <taxon>Umbelopsidales</taxon>
        <taxon>Umbelopsidaceae</taxon>
        <taxon>Umbelopsis</taxon>
    </lineage>
</organism>
<proteinExistence type="predicted"/>
<dbReference type="GO" id="GO:0007094">
    <property type="term" value="P:mitotic spindle assembly checkpoint signaling"/>
    <property type="evidence" value="ECO:0007669"/>
    <property type="project" value="InterPro"/>
</dbReference>
<feature type="domain" description="BUB1 N-terminal" evidence="2">
    <location>
        <begin position="118"/>
        <end position="270"/>
    </location>
</feature>
<feature type="compositionally biased region" description="Low complexity" evidence="1">
    <location>
        <begin position="556"/>
        <end position="570"/>
    </location>
</feature>
<evidence type="ECO:0000256" key="1">
    <source>
        <dbReference type="SAM" id="MobiDB-lite"/>
    </source>
</evidence>
<evidence type="ECO:0000259" key="2">
    <source>
        <dbReference type="PROSITE" id="PS51489"/>
    </source>
</evidence>
<dbReference type="InterPro" id="IPR013212">
    <property type="entry name" value="Mad3/Bub1_I"/>
</dbReference>
<dbReference type="GO" id="GO:0004672">
    <property type="term" value="F:protein kinase activity"/>
    <property type="evidence" value="ECO:0007669"/>
    <property type="project" value="TreeGrafter"/>
</dbReference>
<evidence type="ECO:0000313" key="3">
    <source>
        <dbReference type="EMBL" id="KAG2184439.1"/>
    </source>
</evidence>
<dbReference type="GO" id="GO:0032991">
    <property type="term" value="C:protein-containing complex"/>
    <property type="evidence" value="ECO:0007669"/>
    <property type="project" value="UniProtKB-ARBA"/>
</dbReference>
<keyword evidence="4" id="KW-1185">Reference proteome</keyword>
<dbReference type="InterPro" id="IPR015661">
    <property type="entry name" value="Bub1/Mad3"/>
</dbReference>
<name>A0A8H7Q120_MORIS</name>
<dbReference type="Gene3D" id="1.25.40.430">
    <property type="match status" value="1"/>
</dbReference>
<gene>
    <name evidence="3" type="ORF">INT43_000348</name>
</gene>
<dbReference type="EMBL" id="JAEPQZ010000002">
    <property type="protein sequence ID" value="KAG2184439.1"/>
    <property type="molecule type" value="Genomic_DNA"/>
</dbReference>
<feature type="region of interest" description="Disordered" evidence="1">
    <location>
        <begin position="21"/>
        <end position="52"/>
    </location>
</feature>
<evidence type="ECO:0000313" key="4">
    <source>
        <dbReference type="Proteomes" id="UP000654370"/>
    </source>
</evidence>
<feature type="compositionally biased region" description="Basic residues" evidence="1">
    <location>
        <begin position="582"/>
        <end position="591"/>
    </location>
</feature>